<accession>A0ABQ7I7M4</accession>
<reference evidence="2 3" key="1">
    <citation type="journal article" date="2020" name="Genome Biol. Evol.">
        <title>Comparative genomics of Sclerotiniaceae.</title>
        <authorList>
            <person name="Valero Jimenez C.A."/>
            <person name="Steentjes M."/>
            <person name="Scholten O.E."/>
            <person name="Van Kan J.A.L."/>
        </authorList>
    </citation>
    <scope>NUCLEOTIDE SEQUENCE [LARGE SCALE GENOMIC DNA]</scope>
    <source>
        <strain evidence="2 3">B1</strain>
    </source>
</reference>
<comment type="caution">
    <text evidence="2">The sequence shown here is derived from an EMBL/GenBank/DDBJ whole genome shotgun (WGS) entry which is preliminary data.</text>
</comment>
<keyword evidence="1" id="KW-1133">Transmembrane helix</keyword>
<keyword evidence="1" id="KW-0812">Transmembrane</keyword>
<name>A0ABQ7I7M4_9HELO</name>
<organism evidence="2 3">
    <name type="scientific">Botrytis deweyae</name>
    <dbReference type="NCBI Taxonomy" id="2478750"/>
    <lineage>
        <taxon>Eukaryota</taxon>
        <taxon>Fungi</taxon>
        <taxon>Dikarya</taxon>
        <taxon>Ascomycota</taxon>
        <taxon>Pezizomycotina</taxon>
        <taxon>Leotiomycetes</taxon>
        <taxon>Helotiales</taxon>
        <taxon>Sclerotiniaceae</taxon>
        <taxon>Botrytis</taxon>
    </lineage>
</organism>
<dbReference type="GeneID" id="62237514"/>
<gene>
    <name evidence="2" type="ORF">EAE98_010743</name>
</gene>
<proteinExistence type="predicted"/>
<keyword evidence="1" id="KW-0472">Membrane</keyword>
<sequence length="153" mass="17164">MKFSDFFIATGSLIVSTRCIRSQYQECFDISSLSLLLKNDTIPEIPSSSLGPTSELTTAIFVCTSIGLIAWIHDIGKHEKLHSPMVILAFGSSVFLWIEFAAPVEIYLFVIFPWILLVGLLISRIHDAVWRKKGLPASEEKRGSGCMFDYLVY</sequence>
<protein>
    <submittedName>
        <fullName evidence="2">Uncharacterized protein</fullName>
    </submittedName>
</protein>
<evidence type="ECO:0000256" key="1">
    <source>
        <dbReference type="SAM" id="Phobius"/>
    </source>
</evidence>
<feature type="transmembrane region" description="Helical" evidence="1">
    <location>
        <begin position="106"/>
        <end position="123"/>
    </location>
</feature>
<dbReference type="RefSeq" id="XP_038805190.1">
    <property type="nucleotide sequence ID" value="XM_038958365.1"/>
</dbReference>
<evidence type="ECO:0000313" key="3">
    <source>
        <dbReference type="Proteomes" id="UP000783213"/>
    </source>
</evidence>
<evidence type="ECO:0000313" key="2">
    <source>
        <dbReference type="EMBL" id="KAF7916158.1"/>
    </source>
</evidence>
<dbReference type="Proteomes" id="UP000783213">
    <property type="component" value="Unassembled WGS sequence"/>
</dbReference>
<dbReference type="EMBL" id="RCSX01000040">
    <property type="protein sequence ID" value="KAF7916158.1"/>
    <property type="molecule type" value="Genomic_DNA"/>
</dbReference>
<keyword evidence="3" id="KW-1185">Reference proteome</keyword>